<feature type="transmembrane region" description="Helical" evidence="1">
    <location>
        <begin position="88"/>
        <end position="110"/>
    </location>
</feature>
<comment type="caution">
    <text evidence="2">The sequence shown here is derived from an EMBL/GenBank/DDBJ whole genome shotgun (WGS) entry which is preliminary data.</text>
</comment>
<name>A0A154WEH4_9PROT</name>
<reference evidence="2 3" key="1">
    <citation type="submission" date="2015-12" db="EMBL/GenBank/DDBJ databases">
        <title>Genome sequence of Oceanibaculum pacificum MCCC 1A02656.</title>
        <authorList>
            <person name="Lu L."/>
            <person name="Lai Q."/>
            <person name="Shao Z."/>
            <person name="Qian P."/>
        </authorList>
    </citation>
    <scope>NUCLEOTIDE SEQUENCE [LARGE SCALE GENOMIC DNA]</scope>
    <source>
        <strain evidence="2 3">MCCC 1A02656</strain>
    </source>
</reference>
<accession>A0A154WEH4</accession>
<protein>
    <submittedName>
        <fullName evidence="2">Uncharacterized protein</fullName>
    </submittedName>
</protein>
<dbReference type="STRING" id="580166.AUP43_17845"/>
<keyword evidence="3" id="KW-1185">Reference proteome</keyword>
<dbReference type="AlphaFoldDB" id="A0A154WEH4"/>
<keyword evidence="1" id="KW-0812">Transmembrane</keyword>
<keyword evidence="1" id="KW-0472">Membrane</keyword>
<sequence length="138" mass="14225">MDMTCFQSLLDAYGADPGRWPAGERAAAEALLAADPTAQAARREALALDAALDLLPHPPVPADLAARIAAAAPMRTPRPANNNRPWPMALALAASAALGLWLGVAAGPWAGDATAGDFASLDRQEVAMLAFGPTLDEE</sequence>
<evidence type="ECO:0000313" key="2">
    <source>
        <dbReference type="EMBL" id="KZD11934.1"/>
    </source>
</evidence>
<dbReference type="Proteomes" id="UP000076400">
    <property type="component" value="Unassembled WGS sequence"/>
</dbReference>
<evidence type="ECO:0000313" key="3">
    <source>
        <dbReference type="Proteomes" id="UP000076400"/>
    </source>
</evidence>
<organism evidence="2 3">
    <name type="scientific">Oceanibaculum pacificum</name>
    <dbReference type="NCBI Taxonomy" id="580166"/>
    <lineage>
        <taxon>Bacteria</taxon>
        <taxon>Pseudomonadati</taxon>
        <taxon>Pseudomonadota</taxon>
        <taxon>Alphaproteobacteria</taxon>
        <taxon>Rhodospirillales</taxon>
        <taxon>Oceanibaculaceae</taxon>
        <taxon>Oceanibaculum</taxon>
    </lineage>
</organism>
<proteinExistence type="predicted"/>
<gene>
    <name evidence="2" type="ORF">AUP43_17845</name>
</gene>
<dbReference type="EMBL" id="LPXN01000069">
    <property type="protein sequence ID" value="KZD11934.1"/>
    <property type="molecule type" value="Genomic_DNA"/>
</dbReference>
<keyword evidence="1" id="KW-1133">Transmembrane helix</keyword>
<evidence type="ECO:0000256" key="1">
    <source>
        <dbReference type="SAM" id="Phobius"/>
    </source>
</evidence>